<sequence>MKKISRTFVVFLGFMMMFAVSSYAQTYDNSYKMRIGLHYAGNAKTSYELIMNAPRLLDHSSVVVFSTLPSRKISYQSITLGNAYDSFEKAKFSAERNGGFVCYKDGSYYEAALASSSYWKVETAVVTEGSDHILFAFVPKKDLLLSSEDERFMLNKRNYRGELELLASNSKLTAINYIGLQDYLYGVVPKEIQYNWEMEALKAQAICSRNFSIKNKGKYAKHGFDLDTSTYSQVYGGLDAENERTNRAVDETLSKLGYYNDEIADLFFFAESGGRTESSENVWGMKRSYLIGVDDPYSLGGSYANWKFSISRSSLEGKMSKAGSSVGDIERISIDDRTENDRVKLITVHGSKGSRTFKREEFRRLIGNTQLKSMYFDIEVREGDKSSSELDDIFFELEQVVDGKKDITPAPERRGSGSKVGDTITFLGHGYGHGVGMSQYGAHKMAQQGRDYTQILAHYFKGVEVR</sequence>
<evidence type="ECO:0000313" key="4">
    <source>
        <dbReference type="Proteomes" id="UP001595916"/>
    </source>
</evidence>
<dbReference type="Proteomes" id="UP001595916">
    <property type="component" value="Unassembled WGS sequence"/>
</dbReference>
<dbReference type="InterPro" id="IPR013693">
    <property type="entry name" value="SpoIID/LytB_N"/>
</dbReference>
<reference evidence="4" key="1">
    <citation type="journal article" date="2019" name="Int. J. Syst. Evol. Microbiol.">
        <title>The Global Catalogue of Microorganisms (GCM) 10K type strain sequencing project: providing services to taxonomists for standard genome sequencing and annotation.</title>
        <authorList>
            <consortium name="The Broad Institute Genomics Platform"/>
            <consortium name="The Broad Institute Genome Sequencing Center for Infectious Disease"/>
            <person name="Wu L."/>
            <person name="Ma J."/>
        </authorList>
    </citation>
    <scope>NUCLEOTIDE SEQUENCE [LARGE SCALE GENOMIC DNA]</scope>
    <source>
        <strain evidence="4">CCUG 46385</strain>
    </source>
</reference>
<feature type="chain" id="PRO_5045613737" evidence="1">
    <location>
        <begin position="25"/>
        <end position="466"/>
    </location>
</feature>
<feature type="domain" description="Sporulation stage II protein D amidase enhancer LytB N-terminal" evidence="2">
    <location>
        <begin position="169"/>
        <end position="255"/>
    </location>
</feature>
<dbReference type="RefSeq" id="WP_379788383.1">
    <property type="nucleotide sequence ID" value="NZ_JBHSHL010000025.1"/>
</dbReference>
<organism evidence="3 4">
    <name type="scientific">Filifactor villosus</name>
    <dbReference type="NCBI Taxonomy" id="29374"/>
    <lineage>
        <taxon>Bacteria</taxon>
        <taxon>Bacillati</taxon>
        <taxon>Bacillota</taxon>
        <taxon>Clostridia</taxon>
        <taxon>Peptostreptococcales</taxon>
        <taxon>Filifactoraceae</taxon>
        <taxon>Filifactor</taxon>
    </lineage>
</organism>
<gene>
    <name evidence="3" type="ORF">ACFO4R_07155</name>
</gene>
<keyword evidence="4" id="KW-1185">Reference proteome</keyword>
<comment type="caution">
    <text evidence="3">The sequence shown here is derived from an EMBL/GenBank/DDBJ whole genome shotgun (WGS) entry which is preliminary data.</text>
</comment>
<dbReference type="Pfam" id="PF08486">
    <property type="entry name" value="SpoIID"/>
    <property type="match status" value="1"/>
</dbReference>
<protein>
    <submittedName>
        <fullName evidence="3">SpoIID/LytB domain-containing protein</fullName>
    </submittedName>
</protein>
<name>A0ABV9QMG7_9FIRM</name>
<proteinExistence type="predicted"/>
<dbReference type="NCBIfam" id="TIGR02669">
    <property type="entry name" value="SpoIID_LytB"/>
    <property type="match status" value="1"/>
</dbReference>
<dbReference type="InterPro" id="IPR051922">
    <property type="entry name" value="Bact_Sporulation_Assoc"/>
</dbReference>
<dbReference type="InterPro" id="IPR013486">
    <property type="entry name" value="SpoIID/LytB"/>
</dbReference>
<accession>A0ABV9QMG7</accession>
<feature type="signal peptide" evidence="1">
    <location>
        <begin position="1"/>
        <end position="24"/>
    </location>
</feature>
<dbReference type="EMBL" id="JBHSHL010000025">
    <property type="protein sequence ID" value="MFC4804856.1"/>
    <property type="molecule type" value="Genomic_DNA"/>
</dbReference>
<dbReference type="PANTHER" id="PTHR30032">
    <property type="entry name" value="N-ACETYLMURAMOYL-L-ALANINE AMIDASE-RELATED"/>
    <property type="match status" value="1"/>
</dbReference>
<keyword evidence="1" id="KW-0732">Signal</keyword>
<evidence type="ECO:0000256" key="1">
    <source>
        <dbReference type="SAM" id="SignalP"/>
    </source>
</evidence>
<dbReference type="PANTHER" id="PTHR30032:SF4">
    <property type="entry name" value="AMIDASE ENHANCER"/>
    <property type="match status" value="1"/>
</dbReference>
<evidence type="ECO:0000259" key="2">
    <source>
        <dbReference type="Pfam" id="PF08486"/>
    </source>
</evidence>
<evidence type="ECO:0000313" key="3">
    <source>
        <dbReference type="EMBL" id="MFC4804856.1"/>
    </source>
</evidence>